<dbReference type="InterPro" id="IPR021858">
    <property type="entry name" value="Fun_TF"/>
</dbReference>
<evidence type="ECO:0000256" key="1">
    <source>
        <dbReference type="ARBA" id="ARBA00004123"/>
    </source>
</evidence>
<gene>
    <name evidence="3" type="ORF">PDIGIT_LOCUS6257</name>
</gene>
<sequence>MITTIDDDTNGFRLNLIPMALSSSDMSSRSLLEATLALASFHIGREEDALKHKVQAIKLLSDSFRSTTEQNRIAQFSTCMMLCVYSVFDSSDTTWNLHLQGAKSVIEAFSRLDRSDPSMAFMVHWLKYHDVFSVYSHRAEPSYTATDKNPELIMTLPESTAYNQQIIGLLGCSPELLGLISNINQLRTWLQTTNPPSARGAALPHLLRIRKRLLHLKQEILVRPGETSGAISHTRITLTAELYRIAALLYLFQVFALLPSTHTQIATLSSATTSQAHPSTLSSSPPSTSSSSAVWWNTSLVGSEDIANIVRQGLAVLDQLEICTSPWPLFIVACNVSDDADRIKMVGIIEAGGRARRVGNYQVVGSLVQAVWKRQDLAANERGEKGGLVVVDWRDLIEEGEMMPSFI</sequence>
<protein>
    <submittedName>
        <fullName evidence="3">Uncharacterized protein</fullName>
    </submittedName>
</protein>
<comment type="subcellular location">
    <subcellularLocation>
        <location evidence="1">Nucleus</location>
    </subcellularLocation>
</comment>
<dbReference type="Proteomes" id="UP001152607">
    <property type="component" value="Unassembled WGS sequence"/>
</dbReference>
<name>A0A9W4UBZ1_9PLEO</name>
<dbReference type="Pfam" id="PF11951">
    <property type="entry name" value="Fungal_trans_2"/>
    <property type="match status" value="1"/>
</dbReference>
<keyword evidence="2" id="KW-0539">Nucleus</keyword>
<comment type="caution">
    <text evidence="3">The sequence shown here is derived from an EMBL/GenBank/DDBJ whole genome shotgun (WGS) entry which is preliminary data.</text>
</comment>
<dbReference type="GO" id="GO:0045944">
    <property type="term" value="P:positive regulation of transcription by RNA polymerase II"/>
    <property type="evidence" value="ECO:0007669"/>
    <property type="project" value="TreeGrafter"/>
</dbReference>
<dbReference type="GO" id="GO:0003700">
    <property type="term" value="F:DNA-binding transcription factor activity"/>
    <property type="evidence" value="ECO:0007669"/>
    <property type="project" value="TreeGrafter"/>
</dbReference>
<dbReference type="PANTHER" id="PTHR37534">
    <property type="entry name" value="TRANSCRIPTIONAL ACTIVATOR PROTEIN UGA3"/>
    <property type="match status" value="1"/>
</dbReference>
<dbReference type="PANTHER" id="PTHR37534:SF49">
    <property type="entry name" value="LYSINE BIOSYNTHESIS REGULATORY PROTEIN LYS14"/>
    <property type="match status" value="1"/>
</dbReference>
<organism evidence="3 4">
    <name type="scientific">Periconia digitata</name>
    <dbReference type="NCBI Taxonomy" id="1303443"/>
    <lineage>
        <taxon>Eukaryota</taxon>
        <taxon>Fungi</taxon>
        <taxon>Dikarya</taxon>
        <taxon>Ascomycota</taxon>
        <taxon>Pezizomycotina</taxon>
        <taxon>Dothideomycetes</taxon>
        <taxon>Pleosporomycetidae</taxon>
        <taxon>Pleosporales</taxon>
        <taxon>Massarineae</taxon>
        <taxon>Periconiaceae</taxon>
        <taxon>Periconia</taxon>
    </lineage>
</organism>
<dbReference type="GO" id="GO:0000976">
    <property type="term" value="F:transcription cis-regulatory region binding"/>
    <property type="evidence" value="ECO:0007669"/>
    <property type="project" value="TreeGrafter"/>
</dbReference>
<evidence type="ECO:0000313" key="3">
    <source>
        <dbReference type="EMBL" id="CAI6333220.1"/>
    </source>
</evidence>
<dbReference type="AlphaFoldDB" id="A0A9W4UBZ1"/>
<accession>A0A9W4UBZ1</accession>
<dbReference type="OrthoDB" id="3792826at2759"/>
<reference evidence="3" key="1">
    <citation type="submission" date="2023-01" db="EMBL/GenBank/DDBJ databases">
        <authorList>
            <person name="Van Ghelder C."/>
            <person name="Rancurel C."/>
        </authorList>
    </citation>
    <scope>NUCLEOTIDE SEQUENCE</scope>
    <source>
        <strain evidence="3">CNCM I-4278</strain>
    </source>
</reference>
<evidence type="ECO:0000313" key="4">
    <source>
        <dbReference type="Proteomes" id="UP001152607"/>
    </source>
</evidence>
<dbReference type="EMBL" id="CAOQHR010000004">
    <property type="protein sequence ID" value="CAI6333220.1"/>
    <property type="molecule type" value="Genomic_DNA"/>
</dbReference>
<evidence type="ECO:0000256" key="2">
    <source>
        <dbReference type="ARBA" id="ARBA00023242"/>
    </source>
</evidence>
<keyword evidence="4" id="KW-1185">Reference proteome</keyword>
<proteinExistence type="predicted"/>
<dbReference type="GO" id="GO:0005634">
    <property type="term" value="C:nucleus"/>
    <property type="evidence" value="ECO:0007669"/>
    <property type="project" value="UniProtKB-SubCell"/>
</dbReference>